<sequence length="112" mass="12101">MVKSGATALVVSVVVMAHVVAALGCIDLGPSVVQCSLYATGVVREPSLACCNELRRLNGRAQTTIDRRRICFCYKQIVPQYPNFRDAAVAALPRLCGVSMPFLVSRNIDCSK</sequence>
<protein>
    <recommendedName>
        <fullName evidence="4">Non-specific lipid-transfer protein</fullName>
    </recommendedName>
</protein>
<dbReference type="InterPro" id="IPR000528">
    <property type="entry name" value="Plant_nsLTP"/>
</dbReference>
<proteinExistence type="inferred from homology"/>
<accession>A0AAV6JX90</accession>
<dbReference type="Gene3D" id="1.10.110.10">
    <property type="entry name" value="Plant lipid-transfer and hydrophobic proteins"/>
    <property type="match status" value="1"/>
</dbReference>
<feature type="chain" id="PRO_5043406138" description="Non-specific lipid-transfer protein" evidence="5">
    <location>
        <begin position="23"/>
        <end position="112"/>
    </location>
</feature>
<evidence type="ECO:0000256" key="2">
    <source>
        <dbReference type="ARBA" id="ARBA00022448"/>
    </source>
</evidence>
<evidence type="ECO:0000313" key="8">
    <source>
        <dbReference type="Proteomes" id="UP000823749"/>
    </source>
</evidence>
<keyword evidence="3 4" id="KW-0446">Lipid-binding</keyword>
<dbReference type="InterPro" id="IPR016140">
    <property type="entry name" value="Bifunc_inhib/LTP/seed_store"/>
</dbReference>
<dbReference type="Pfam" id="PF00234">
    <property type="entry name" value="Tryp_alpha_amyl"/>
    <property type="match status" value="1"/>
</dbReference>
<comment type="caution">
    <text evidence="7">The sequence shown here is derived from an EMBL/GenBank/DDBJ whole genome shotgun (WGS) entry which is preliminary data.</text>
</comment>
<dbReference type="SMART" id="SM00499">
    <property type="entry name" value="AAI"/>
    <property type="match status" value="1"/>
</dbReference>
<dbReference type="GO" id="GO:0006869">
    <property type="term" value="P:lipid transport"/>
    <property type="evidence" value="ECO:0007669"/>
    <property type="project" value="InterPro"/>
</dbReference>
<dbReference type="InterPro" id="IPR036312">
    <property type="entry name" value="Bifun_inhib/LTP/seed_sf"/>
</dbReference>
<dbReference type="GO" id="GO:0008289">
    <property type="term" value="F:lipid binding"/>
    <property type="evidence" value="ECO:0007669"/>
    <property type="project" value="UniProtKB-KW"/>
</dbReference>
<keyword evidence="5" id="KW-0732">Signal</keyword>
<organism evidence="7 8">
    <name type="scientific">Rhododendron griersonianum</name>
    <dbReference type="NCBI Taxonomy" id="479676"/>
    <lineage>
        <taxon>Eukaryota</taxon>
        <taxon>Viridiplantae</taxon>
        <taxon>Streptophyta</taxon>
        <taxon>Embryophyta</taxon>
        <taxon>Tracheophyta</taxon>
        <taxon>Spermatophyta</taxon>
        <taxon>Magnoliopsida</taxon>
        <taxon>eudicotyledons</taxon>
        <taxon>Gunneridae</taxon>
        <taxon>Pentapetalae</taxon>
        <taxon>asterids</taxon>
        <taxon>Ericales</taxon>
        <taxon>Ericaceae</taxon>
        <taxon>Ericoideae</taxon>
        <taxon>Rhodoreae</taxon>
        <taxon>Rhododendron</taxon>
    </lineage>
</organism>
<evidence type="ECO:0000313" key="7">
    <source>
        <dbReference type="EMBL" id="KAG5544757.1"/>
    </source>
</evidence>
<dbReference type="Proteomes" id="UP000823749">
    <property type="component" value="Chromosome 6"/>
</dbReference>
<comment type="function">
    <text evidence="4">Plant non-specific lipid-transfer proteins transfer phospholipids as well as galactolipids across membranes. May play a role in wax or cutin deposition in the cell walls of expanding epidermal cells and certain secretory tissues.</text>
</comment>
<evidence type="ECO:0000256" key="4">
    <source>
        <dbReference type="RuleBase" id="RU000628"/>
    </source>
</evidence>
<comment type="similarity">
    <text evidence="1 4">Belongs to the plant LTP family.</text>
</comment>
<name>A0AAV6JX90_9ERIC</name>
<dbReference type="AlphaFoldDB" id="A0AAV6JX90"/>
<keyword evidence="2 4" id="KW-0813">Transport</keyword>
<evidence type="ECO:0000256" key="1">
    <source>
        <dbReference type="ARBA" id="ARBA00009748"/>
    </source>
</evidence>
<keyword evidence="8" id="KW-1185">Reference proteome</keyword>
<dbReference type="PRINTS" id="PR00382">
    <property type="entry name" value="LIPIDTRNSFER"/>
</dbReference>
<dbReference type="CDD" id="cd01960">
    <property type="entry name" value="nsLTP1"/>
    <property type="match status" value="1"/>
</dbReference>
<reference evidence="7 8" key="1">
    <citation type="submission" date="2020-08" db="EMBL/GenBank/DDBJ databases">
        <title>Plant Genome Project.</title>
        <authorList>
            <person name="Zhang R.-G."/>
        </authorList>
    </citation>
    <scope>NUCLEOTIDE SEQUENCE [LARGE SCALE GENOMIC DNA]</scope>
    <source>
        <strain evidence="7">WSP0</strain>
        <tissue evidence="7">Leaf</tissue>
    </source>
</reference>
<evidence type="ECO:0000259" key="6">
    <source>
        <dbReference type="SMART" id="SM00499"/>
    </source>
</evidence>
<dbReference type="PANTHER" id="PTHR33076">
    <property type="entry name" value="NON-SPECIFIC LIPID-TRANSFER PROTEIN 2-RELATED"/>
    <property type="match status" value="1"/>
</dbReference>
<dbReference type="EMBL" id="JACTNZ010000006">
    <property type="protein sequence ID" value="KAG5544757.1"/>
    <property type="molecule type" value="Genomic_DNA"/>
</dbReference>
<gene>
    <name evidence="7" type="ORF">RHGRI_017262</name>
</gene>
<evidence type="ECO:0000256" key="5">
    <source>
        <dbReference type="SAM" id="SignalP"/>
    </source>
</evidence>
<dbReference type="PROSITE" id="PS51257">
    <property type="entry name" value="PROKAR_LIPOPROTEIN"/>
    <property type="match status" value="1"/>
</dbReference>
<feature type="domain" description="Bifunctional inhibitor/plant lipid transfer protein/seed storage helical" evidence="6">
    <location>
        <begin position="35"/>
        <end position="110"/>
    </location>
</feature>
<dbReference type="SUPFAM" id="SSF47699">
    <property type="entry name" value="Bifunctional inhibitor/lipid-transfer protein/seed storage 2S albumin"/>
    <property type="match status" value="1"/>
</dbReference>
<feature type="signal peptide" evidence="5">
    <location>
        <begin position="1"/>
        <end position="22"/>
    </location>
</feature>
<evidence type="ECO:0000256" key="3">
    <source>
        <dbReference type="ARBA" id="ARBA00023121"/>
    </source>
</evidence>